<dbReference type="InterPro" id="IPR010591">
    <property type="entry name" value="ATP11"/>
</dbReference>
<name>A0A9W6ZK25_9STRA</name>
<evidence type="ECO:0000256" key="4">
    <source>
        <dbReference type="ARBA" id="ARBA00023128"/>
    </source>
</evidence>
<evidence type="ECO:0000313" key="5">
    <source>
        <dbReference type="EMBL" id="GMH52448.1"/>
    </source>
</evidence>
<dbReference type="GO" id="GO:0033615">
    <property type="term" value="P:mitochondrial proton-transporting ATP synthase complex assembly"/>
    <property type="evidence" value="ECO:0007669"/>
    <property type="project" value="TreeGrafter"/>
</dbReference>
<reference evidence="6" key="1">
    <citation type="journal article" date="2023" name="Commun. Biol.">
        <title>Genome analysis of Parmales, the sister group of diatoms, reveals the evolutionary specialization of diatoms from phago-mixotrophs to photoautotrophs.</title>
        <authorList>
            <person name="Ban H."/>
            <person name="Sato S."/>
            <person name="Yoshikawa S."/>
            <person name="Yamada K."/>
            <person name="Nakamura Y."/>
            <person name="Ichinomiya M."/>
            <person name="Sato N."/>
            <person name="Blanc-Mathieu R."/>
            <person name="Endo H."/>
            <person name="Kuwata A."/>
            <person name="Ogata H."/>
        </authorList>
    </citation>
    <scope>NUCLEOTIDE SEQUENCE [LARGE SCALE GENOMIC DNA]</scope>
    <source>
        <strain evidence="6">NIES 3700</strain>
    </source>
</reference>
<keyword evidence="6" id="KW-1185">Reference proteome</keyword>
<dbReference type="EMBL" id="BRXW01000418">
    <property type="protein sequence ID" value="GMH52448.1"/>
    <property type="molecule type" value="Genomic_DNA"/>
</dbReference>
<keyword evidence="4" id="KW-0496">Mitochondrion</keyword>
<proteinExistence type="inferred from homology"/>
<dbReference type="Proteomes" id="UP001165122">
    <property type="component" value="Unassembled WGS sequence"/>
</dbReference>
<dbReference type="PANTHER" id="PTHR13126:SF0">
    <property type="entry name" value="ATP SYNTHASE MITOCHONDRIAL F1 COMPLEX ASSEMBLY FACTOR 1"/>
    <property type="match status" value="1"/>
</dbReference>
<dbReference type="Pfam" id="PF06644">
    <property type="entry name" value="ATP11"/>
    <property type="match status" value="1"/>
</dbReference>
<dbReference type="PANTHER" id="PTHR13126">
    <property type="entry name" value="CHAPERONE ATP11"/>
    <property type="match status" value="1"/>
</dbReference>
<comment type="caution">
    <text evidence="5">The sequence shown here is derived from an EMBL/GenBank/DDBJ whole genome shotgun (WGS) entry which is preliminary data.</text>
</comment>
<organism evidence="5 6">
    <name type="scientific">Triparma laevis f. longispina</name>
    <dbReference type="NCBI Taxonomy" id="1714387"/>
    <lineage>
        <taxon>Eukaryota</taxon>
        <taxon>Sar</taxon>
        <taxon>Stramenopiles</taxon>
        <taxon>Ochrophyta</taxon>
        <taxon>Bolidophyceae</taxon>
        <taxon>Parmales</taxon>
        <taxon>Triparmaceae</taxon>
        <taxon>Triparma</taxon>
    </lineage>
</organism>
<sequence>MSGFNFVGSKNLDNILDPEACKDLPGDELATVWKEWHKDKEGQLGWVVEGVVGTSILDKARDKNGKFFIVPIFEKPTTVDNSGEVGDTTDCYGTSTANAGYYNLIVQFFPESHFVVAPLDAYQQNPAEARPVLSFSVFDDYIESRNMCLVRADVIAKALDEEDARKVISMCLKSWEGAEGNDYVDKFNNSPAEFDFDQYLDFARAEWFGQAK</sequence>
<evidence type="ECO:0000256" key="2">
    <source>
        <dbReference type="ARBA" id="ARBA00009116"/>
    </source>
</evidence>
<comment type="similarity">
    <text evidence="2">Belongs to the ATP11 family.</text>
</comment>
<gene>
    <name evidence="5" type="ORF">TrLO_g7799</name>
</gene>
<dbReference type="AlphaFoldDB" id="A0A9W6ZK25"/>
<protein>
    <submittedName>
        <fullName evidence="5">Uncharacterized protein</fullName>
    </submittedName>
</protein>
<dbReference type="GO" id="GO:0005739">
    <property type="term" value="C:mitochondrion"/>
    <property type="evidence" value="ECO:0007669"/>
    <property type="project" value="UniProtKB-SubCell"/>
</dbReference>
<comment type="subcellular location">
    <subcellularLocation>
        <location evidence="1">Mitochondrion</location>
    </subcellularLocation>
</comment>
<evidence type="ECO:0000313" key="6">
    <source>
        <dbReference type="Proteomes" id="UP001165122"/>
    </source>
</evidence>
<keyword evidence="3" id="KW-0809">Transit peptide</keyword>
<evidence type="ECO:0000256" key="3">
    <source>
        <dbReference type="ARBA" id="ARBA00022946"/>
    </source>
</evidence>
<evidence type="ECO:0000256" key="1">
    <source>
        <dbReference type="ARBA" id="ARBA00004173"/>
    </source>
</evidence>
<accession>A0A9W6ZK25</accession>
<dbReference type="OrthoDB" id="16535at2759"/>